<comment type="similarity">
    <text evidence="1">Belongs to the GMC oxidoreductase family.</text>
</comment>
<dbReference type="GO" id="GO:0016614">
    <property type="term" value="F:oxidoreductase activity, acting on CH-OH group of donors"/>
    <property type="evidence" value="ECO:0007669"/>
    <property type="project" value="InterPro"/>
</dbReference>
<dbReference type="SUPFAM" id="SSF51905">
    <property type="entry name" value="FAD/NAD(P)-binding domain"/>
    <property type="match status" value="1"/>
</dbReference>
<dbReference type="AlphaFoldDB" id="A0A7G8BRP1"/>
<dbReference type="Proteomes" id="UP000515312">
    <property type="component" value="Chromosome"/>
</dbReference>
<evidence type="ECO:0000256" key="1">
    <source>
        <dbReference type="ARBA" id="ARBA00010790"/>
    </source>
</evidence>
<accession>A0A7G8BRP1</accession>
<reference evidence="7 8" key="1">
    <citation type="submission" date="2020-08" db="EMBL/GenBank/DDBJ databases">
        <title>Edaphobacter telluris sp. nov. and Acidobacterium dinghuensis sp. nov., two acidobacteria isolated from forest soil.</title>
        <authorList>
            <person name="Fu J."/>
            <person name="Qiu L."/>
        </authorList>
    </citation>
    <scope>NUCLEOTIDE SEQUENCE [LARGE SCALE GENOMIC DNA]</scope>
    <source>
        <strain evidence="7">4Y35</strain>
    </source>
</reference>
<dbReference type="GO" id="GO:0050660">
    <property type="term" value="F:flavin adenine dinucleotide binding"/>
    <property type="evidence" value="ECO:0007669"/>
    <property type="project" value="InterPro"/>
</dbReference>
<dbReference type="PANTHER" id="PTHR46056:SF12">
    <property type="entry name" value="LONG-CHAIN-ALCOHOL OXIDASE"/>
    <property type="match status" value="1"/>
</dbReference>
<proteinExistence type="inferred from homology"/>
<evidence type="ECO:0000313" key="7">
    <source>
        <dbReference type="EMBL" id="QNI35211.1"/>
    </source>
</evidence>
<dbReference type="InterPro" id="IPR000172">
    <property type="entry name" value="GMC_OxRdtase_N"/>
</dbReference>
<keyword evidence="3" id="KW-0274">FAD</keyword>
<evidence type="ECO:0000313" key="8">
    <source>
        <dbReference type="Proteomes" id="UP000515312"/>
    </source>
</evidence>
<evidence type="ECO:0000256" key="3">
    <source>
        <dbReference type="ARBA" id="ARBA00022827"/>
    </source>
</evidence>
<feature type="domain" description="Glucose-methanol-choline oxidoreductase C-terminal" evidence="6">
    <location>
        <begin position="401"/>
        <end position="530"/>
    </location>
</feature>
<dbReference type="EMBL" id="CP060394">
    <property type="protein sequence ID" value="QNI35211.1"/>
    <property type="molecule type" value="Genomic_DNA"/>
</dbReference>
<dbReference type="InterPro" id="IPR007867">
    <property type="entry name" value="GMC_OxRtase_C"/>
</dbReference>
<keyword evidence="8" id="KW-1185">Reference proteome</keyword>
<gene>
    <name evidence="7" type="ORF">H7849_26330</name>
</gene>
<feature type="domain" description="Glucose-methanol-choline oxidoreductase N-terminal" evidence="5">
    <location>
        <begin position="107"/>
        <end position="268"/>
    </location>
</feature>
<evidence type="ECO:0000259" key="5">
    <source>
        <dbReference type="Pfam" id="PF00732"/>
    </source>
</evidence>
<dbReference type="PANTHER" id="PTHR46056">
    <property type="entry name" value="LONG-CHAIN-ALCOHOL OXIDASE"/>
    <property type="match status" value="1"/>
</dbReference>
<sequence length="547" mass="60174">MLEAGPTLNPEKDFKEHVWPYELPHRGADVGGRARHELNTEFMSPNGFWEIEGEPYTTAPGSSFRWFRSRIEGGRTNHWGRIALRFGPADFKARSTDGMGDDWPITYEELAPYYDKVEAYIGVFGSKENVPNAPDGVFLPPPKPRCTETLVKKACDHLNITCIPSRLAILTQPVNGRAACHYCAQCGRGCITASNFSSSQVMIPPAQATGRFTLIPNAMAREIVLGKNGKAEGVTYIDKTTRSENQVRARAFVVAASACETARLFLNSRSSSFPDGIANSSGVAGRYLTDSVGTHLAGYFPQLEKVPAHNHDGVGGMHLYMPWWRVGQKNDFLRGYHIEFGGGRHMPGVGEFDGVCAEHEGYGVSLKQKCRSSYGNVIGFAGRGEMIPNENSYCDIDPNVVDRWGIPVLRFHWQWGENELKMAAHMQETFRSIIETAGGTVLTPHRDASDEGHAAEEKPVVDPALVGKSSISEGGTIIHELGTVRMGNNLKTSVLNENCQAHEVKNLFVADAAPFVTNPDKNPTLTIMALSWRTSEYLLDQAKKGEI</sequence>
<dbReference type="Pfam" id="PF00732">
    <property type="entry name" value="GMC_oxred_N"/>
    <property type="match status" value="1"/>
</dbReference>
<dbReference type="Pfam" id="PF05199">
    <property type="entry name" value="GMC_oxred_C"/>
    <property type="match status" value="1"/>
</dbReference>
<name>A0A7G8BRP1_9BACT</name>
<protein>
    <submittedName>
        <fullName evidence="7">GMC family oxidoreductase</fullName>
    </submittedName>
</protein>
<evidence type="ECO:0000256" key="2">
    <source>
        <dbReference type="ARBA" id="ARBA00022630"/>
    </source>
</evidence>
<dbReference type="Gene3D" id="3.50.50.60">
    <property type="entry name" value="FAD/NAD(P)-binding domain"/>
    <property type="match status" value="2"/>
</dbReference>
<organism evidence="7 8">
    <name type="scientific">Alloacidobacterium dinghuense</name>
    <dbReference type="NCBI Taxonomy" id="2763107"/>
    <lineage>
        <taxon>Bacteria</taxon>
        <taxon>Pseudomonadati</taxon>
        <taxon>Acidobacteriota</taxon>
        <taxon>Terriglobia</taxon>
        <taxon>Terriglobales</taxon>
        <taxon>Acidobacteriaceae</taxon>
        <taxon>Alloacidobacterium</taxon>
    </lineage>
</organism>
<keyword evidence="2" id="KW-0285">Flavoprotein</keyword>
<dbReference type="SUPFAM" id="SSF54373">
    <property type="entry name" value="FAD-linked reductases, C-terminal domain"/>
    <property type="match status" value="1"/>
</dbReference>
<evidence type="ECO:0000256" key="4">
    <source>
        <dbReference type="ARBA" id="ARBA00023002"/>
    </source>
</evidence>
<dbReference type="InterPro" id="IPR036188">
    <property type="entry name" value="FAD/NAD-bd_sf"/>
</dbReference>
<evidence type="ECO:0000259" key="6">
    <source>
        <dbReference type="Pfam" id="PF05199"/>
    </source>
</evidence>
<dbReference type="KEGG" id="adin:H7849_26330"/>
<keyword evidence="4" id="KW-0560">Oxidoreductase</keyword>